<evidence type="ECO:0000256" key="5">
    <source>
        <dbReference type="HAMAP-Rule" id="MF_00602"/>
    </source>
</evidence>
<feature type="short sequence motif" description="RDXXRA motif of the pArg binding pocket involved in allosteric regulation" evidence="5">
    <location>
        <begin position="339"/>
        <end position="344"/>
    </location>
</feature>
<dbReference type="EMBL" id="FODY01000033">
    <property type="protein sequence ID" value="SEP44763.1"/>
    <property type="molecule type" value="Genomic_DNA"/>
</dbReference>
<dbReference type="Pfam" id="PF00217">
    <property type="entry name" value="ATP-gua_Ptrans"/>
    <property type="match status" value="1"/>
</dbReference>
<evidence type="ECO:0000256" key="4">
    <source>
        <dbReference type="ARBA" id="ARBA00022840"/>
    </source>
</evidence>
<comment type="similarity">
    <text evidence="5 6 7">Belongs to the ATP:guanido phosphotransferase family.</text>
</comment>
<dbReference type="GO" id="GO:1990424">
    <property type="term" value="F:protein arginine kinase activity"/>
    <property type="evidence" value="ECO:0007669"/>
    <property type="project" value="UniProtKB-EC"/>
</dbReference>
<evidence type="ECO:0000313" key="10">
    <source>
        <dbReference type="Proteomes" id="UP000198847"/>
    </source>
</evidence>
<feature type="binding site" evidence="5 6">
    <location>
        <position position="92"/>
    </location>
    <ligand>
        <name>ATP</name>
        <dbReference type="ChEBI" id="CHEBI:30616"/>
    </ligand>
</feature>
<feature type="binding site" evidence="6">
    <location>
        <begin position="208"/>
        <end position="213"/>
    </location>
    <ligand>
        <name>ATP</name>
        <dbReference type="ChEBI" id="CHEBI:30616"/>
    </ligand>
</feature>
<feature type="binding site" evidence="5 6">
    <location>
        <begin position="177"/>
        <end position="181"/>
    </location>
    <ligand>
        <name>ATP</name>
        <dbReference type="ChEBI" id="CHEBI:30616"/>
    </ligand>
</feature>
<dbReference type="EC" id="2.7.14.1" evidence="5"/>
<dbReference type="HAMAP" id="MF_00602">
    <property type="entry name" value="Prot_Arg_kinase"/>
    <property type="match status" value="1"/>
</dbReference>
<feature type="binding site" evidence="5 6">
    <location>
        <position position="126"/>
    </location>
    <ligand>
        <name>ATP</name>
        <dbReference type="ChEBI" id="CHEBI:30616"/>
    </ligand>
</feature>
<evidence type="ECO:0000256" key="3">
    <source>
        <dbReference type="ARBA" id="ARBA00022777"/>
    </source>
</evidence>
<evidence type="ECO:0000256" key="7">
    <source>
        <dbReference type="RuleBase" id="RU000505"/>
    </source>
</evidence>
<evidence type="ECO:0000313" key="9">
    <source>
        <dbReference type="EMBL" id="SEP44763.1"/>
    </source>
</evidence>
<dbReference type="PANTHER" id="PTHR11547:SF38">
    <property type="entry name" value="ARGININE KINASE 1-RELATED"/>
    <property type="match status" value="1"/>
</dbReference>
<feature type="binding site" evidence="5 6">
    <location>
        <begin position="27"/>
        <end position="31"/>
    </location>
    <ligand>
        <name>ATP</name>
        <dbReference type="ChEBI" id="CHEBI:30616"/>
    </ligand>
</feature>
<dbReference type="GO" id="GO:0046314">
    <property type="term" value="P:phosphocreatine biosynthetic process"/>
    <property type="evidence" value="ECO:0007669"/>
    <property type="project" value="InterPro"/>
</dbReference>
<keyword evidence="5" id="KW-0021">Allosteric enzyme</keyword>
<dbReference type="SUPFAM" id="SSF55931">
    <property type="entry name" value="Glutamine synthetase/guanido kinase"/>
    <property type="match status" value="1"/>
</dbReference>
<keyword evidence="10" id="KW-1185">Reference proteome</keyword>
<dbReference type="InterPro" id="IPR022415">
    <property type="entry name" value="ATP-guanido_PTrfase_AS"/>
</dbReference>
<sequence>MSIESLLNESMNSWMLGGGKEADIVLSSRVRLARNLEGIPFPNRASDEDLAVVAKEIAGSMEDLKKATQHEYIFADMEELSPLDRYVLVEKHIISPQHVQEVQHRALLAAEDASVSIMINEEDHLRIQCMTAGLELGEALDLANRVDDSLEAKHSFGFNEQMGYLTACPTNLGTGLRASVMLHLPVLVLTRQINRVIGAATQIGLAVRGFYGEGTEAVGNVFQISNQLTLGYTENEIIDNLNSVVRQIVEQERKARRLLLAESKDTLSDRIWRSFGILRYARSITGQEALTMLSEVRLGIDMGIVTDVPENIFNELLVTTRPNFLQKLAMNRGLHSEHRDQLRAKIIRKRLREVDKYV</sequence>
<dbReference type="PANTHER" id="PTHR11547">
    <property type="entry name" value="ARGININE OR CREATINE KINASE"/>
    <property type="match status" value="1"/>
</dbReference>
<dbReference type="GO" id="GO:0005524">
    <property type="term" value="F:ATP binding"/>
    <property type="evidence" value="ECO:0007669"/>
    <property type="project" value="UniProtKB-UniRule"/>
</dbReference>
<dbReference type="AlphaFoldDB" id="A0A1H8XYD6"/>
<comment type="function">
    <text evidence="5">Catalyzes the specific phosphorylation of arginine residues in proteins.</text>
</comment>
<keyword evidence="2 5" id="KW-0547">Nucleotide-binding</keyword>
<organism evidence="9 10">
    <name type="scientific">Propionispora vibrioides</name>
    <dbReference type="NCBI Taxonomy" id="112903"/>
    <lineage>
        <taxon>Bacteria</taxon>
        <taxon>Bacillati</taxon>
        <taxon>Bacillota</taxon>
        <taxon>Negativicutes</taxon>
        <taxon>Selenomonadales</taxon>
        <taxon>Sporomusaceae</taxon>
        <taxon>Propionispora</taxon>
    </lineage>
</organism>
<dbReference type="Gene3D" id="3.30.590.10">
    <property type="entry name" value="Glutamine synthetase/guanido kinase, catalytic domain"/>
    <property type="match status" value="1"/>
</dbReference>
<evidence type="ECO:0000259" key="8">
    <source>
        <dbReference type="PROSITE" id="PS51510"/>
    </source>
</evidence>
<dbReference type="CDD" id="cd07930">
    <property type="entry name" value="bacterial_phosphagen_kinase"/>
    <property type="match status" value="1"/>
</dbReference>
<evidence type="ECO:0000256" key="6">
    <source>
        <dbReference type="PROSITE-ProRule" id="PRU00843"/>
    </source>
</evidence>
<gene>
    <name evidence="5" type="primary">mcsB</name>
    <name evidence="9" type="ORF">SAMN04490178_13310</name>
</gene>
<name>A0A1H8XYD6_9FIRM</name>
<dbReference type="PROSITE" id="PS51510">
    <property type="entry name" value="PHOSPHAGEN_KINASE_C"/>
    <property type="match status" value="1"/>
</dbReference>
<dbReference type="RefSeq" id="WP_091751463.1">
    <property type="nucleotide sequence ID" value="NZ_FODY01000033.1"/>
</dbReference>
<dbReference type="InterPro" id="IPR022414">
    <property type="entry name" value="ATP-guanido_PTrfase_cat"/>
</dbReference>
<dbReference type="InterPro" id="IPR014746">
    <property type="entry name" value="Gln_synth/guanido_kin_cat_dom"/>
</dbReference>
<evidence type="ECO:0000256" key="1">
    <source>
        <dbReference type="ARBA" id="ARBA00022679"/>
    </source>
</evidence>
<dbReference type="STRING" id="112903.SAMN04490178_13310"/>
<dbReference type="InterPro" id="IPR023660">
    <property type="entry name" value="Arg_Kinase"/>
</dbReference>
<evidence type="ECO:0000256" key="2">
    <source>
        <dbReference type="ARBA" id="ARBA00022741"/>
    </source>
</evidence>
<dbReference type="GO" id="GO:0005615">
    <property type="term" value="C:extracellular space"/>
    <property type="evidence" value="ECO:0007669"/>
    <property type="project" value="TreeGrafter"/>
</dbReference>
<feature type="domain" description="Phosphagen kinase C-terminal" evidence="8">
    <location>
        <begin position="24"/>
        <end position="255"/>
    </location>
</feature>
<comment type="catalytic activity">
    <reaction evidence="5">
        <text>L-arginyl-[protein] + ATP = N(omega)-phospho-L-arginyl-[protein] + ADP + H(+)</text>
        <dbReference type="Rhea" id="RHEA:43384"/>
        <dbReference type="Rhea" id="RHEA-COMP:10532"/>
        <dbReference type="Rhea" id="RHEA-COMP:10533"/>
        <dbReference type="ChEBI" id="CHEBI:15378"/>
        <dbReference type="ChEBI" id="CHEBI:29965"/>
        <dbReference type="ChEBI" id="CHEBI:30616"/>
        <dbReference type="ChEBI" id="CHEBI:83226"/>
        <dbReference type="ChEBI" id="CHEBI:456216"/>
        <dbReference type="EC" id="2.7.14.1"/>
    </reaction>
</comment>
<dbReference type="InterPro" id="IPR000749">
    <property type="entry name" value="ATP-guanido_PTrfase"/>
</dbReference>
<keyword evidence="3 5" id="KW-0418">Kinase</keyword>
<accession>A0A1H8XYD6</accession>
<comment type="caution">
    <text evidence="5">Lacks conserved residue(s) required for the propagation of feature annotation.</text>
</comment>
<protein>
    <recommendedName>
        <fullName evidence="5">Protein-arginine kinase</fullName>
        <ecNumber evidence="5">2.7.14.1</ecNumber>
    </recommendedName>
</protein>
<dbReference type="NCBIfam" id="NF002194">
    <property type="entry name" value="PRK01059.1-4"/>
    <property type="match status" value="1"/>
</dbReference>
<dbReference type="OrthoDB" id="9791353at2"/>
<keyword evidence="4 5" id="KW-0067">ATP-binding</keyword>
<reference evidence="9 10" key="1">
    <citation type="submission" date="2016-10" db="EMBL/GenBank/DDBJ databases">
        <authorList>
            <person name="de Groot N.N."/>
        </authorList>
    </citation>
    <scope>NUCLEOTIDE SEQUENCE [LARGE SCALE GENOMIC DNA]</scope>
    <source>
        <strain evidence="9 10">DSM 13305</strain>
    </source>
</reference>
<keyword evidence="1 5" id="KW-0808">Transferase</keyword>
<dbReference type="Proteomes" id="UP000198847">
    <property type="component" value="Unassembled WGS sequence"/>
</dbReference>
<dbReference type="GO" id="GO:0004111">
    <property type="term" value="F:creatine kinase activity"/>
    <property type="evidence" value="ECO:0007669"/>
    <property type="project" value="InterPro"/>
</dbReference>
<dbReference type="PROSITE" id="PS00112">
    <property type="entry name" value="PHOSPHAGEN_KINASE"/>
    <property type="match status" value="1"/>
</dbReference>
<comment type="activity regulation">
    <text evidence="5">Appears to be allosterically activated by the binding of pArg-containing polypeptides to the pArg-binding pocket localized in the C-terminal domain of McsB.</text>
</comment>
<proteinExistence type="inferred from homology"/>